<dbReference type="EMBL" id="CP064955">
    <property type="protein sequence ID" value="QPK83521.1"/>
    <property type="molecule type" value="Genomic_DNA"/>
</dbReference>
<organism evidence="1 2">
    <name type="scientific">Corynebacterium qintianiae</name>
    <dbReference type="NCBI Taxonomy" id="2709392"/>
    <lineage>
        <taxon>Bacteria</taxon>
        <taxon>Bacillati</taxon>
        <taxon>Actinomycetota</taxon>
        <taxon>Actinomycetes</taxon>
        <taxon>Mycobacteriales</taxon>
        <taxon>Corynebacteriaceae</taxon>
        <taxon>Corynebacterium</taxon>
    </lineage>
</organism>
<proteinExistence type="predicted"/>
<sequence>MKDPTRIPHMIDALRRAWEGQPDITLPELLGVVANRGIGWASTDDDLLQVLNDIESEHPSLIDASTIAHLTITTSSPAHVVTLGGGTVVVRSARDAGRMPGVWSYSSMRRTGPGLPLVIADTEGVEHRLGVVGLVSVFDPEDAPDLLGLDRLDVGNHRWLVAFEDGRRAVIGQRIRVWEQVAREVSSSMVAWERIDACAPGEDLVVKPAGGGRASPLGRVASVHVLEV</sequence>
<evidence type="ECO:0000313" key="2">
    <source>
        <dbReference type="Proteomes" id="UP000594586"/>
    </source>
</evidence>
<dbReference type="AlphaFoldDB" id="A0A7T0PER2"/>
<gene>
    <name evidence="1" type="ORF">G7Y29_01535</name>
</gene>
<dbReference type="Proteomes" id="UP000594586">
    <property type="component" value="Chromosome"/>
</dbReference>
<accession>A0A7T0PER2</accession>
<dbReference type="RefSeq" id="WP_165003465.1">
    <property type="nucleotide sequence ID" value="NZ_CP064955.1"/>
</dbReference>
<dbReference type="KEGG" id="cqn:G7Y29_01535"/>
<protein>
    <submittedName>
        <fullName evidence="1">Uncharacterized protein</fullName>
    </submittedName>
</protein>
<evidence type="ECO:0000313" key="1">
    <source>
        <dbReference type="EMBL" id="QPK83521.1"/>
    </source>
</evidence>
<name>A0A7T0PER2_9CORY</name>
<keyword evidence="2" id="KW-1185">Reference proteome</keyword>
<reference evidence="1 2" key="1">
    <citation type="submission" date="2020-11" db="EMBL/GenBank/DDBJ databases">
        <title>Corynebacterium sp. MC1420.</title>
        <authorList>
            <person name="Zhou J."/>
        </authorList>
    </citation>
    <scope>NUCLEOTIDE SEQUENCE [LARGE SCALE GENOMIC DNA]</scope>
    <source>
        <strain evidence="1 2">MC1420</strain>
    </source>
</reference>